<evidence type="ECO:0000313" key="4">
    <source>
        <dbReference type="EMBL" id="EXU76574.1"/>
    </source>
</evidence>
<reference evidence="4 5" key="1">
    <citation type="submission" date="2014-02" db="EMBL/GenBank/DDBJ databases">
        <title>Draft genome of Erwinia mallotivora strain BT-MARDI, a papaya dieback pathogen.</title>
        <authorList>
            <person name="Redzuan R."/>
            <person name="Abu Bakar N."/>
            <person name="Badrun R."/>
            <person name="Mohd Raih M.F."/>
            <person name="Rozano L."/>
            <person name="Mat Amin N."/>
        </authorList>
    </citation>
    <scope>NUCLEOTIDE SEQUENCE [LARGE SCALE GENOMIC DNA]</scope>
    <source>
        <strain evidence="4 5">BT-MARDI</strain>
    </source>
</reference>
<dbReference type="GO" id="GO:0005886">
    <property type="term" value="C:plasma membrane"/>
    <property type="evidence" value="ECO:0007669"/>
    <property type="project" value="TreeGrafter"/>
</dbReference>
<dbReference type="PANTHER" id="PTHR30441">
    <property type="entry name" value="DUF748 DOMAIN-CONTAINING PROTEIN"/>
    <property type="match status" value="1"/>
</dbReference>
<accession>A0A014MES7</accession>
<feature type="region of interest" description="Disordered" evidence="1">
    <location>
        <begin position="372"/>
        <end position="402"/>
    </location>
</feature>
<protein>
    <recommendedName>
        <fullName evidence="3">AsmA domain-containing protein</fullName>
    </recommendedName>
</protein>
<sequence>MSRAGKIISWIVGIFLLLVVVLVIIIATFDWNRLKPTINQKVSDELNRPFAIRGDLGMAWQRNRDEPGWRRWIPWPHLYAEDIMLGNPPDIADVTMVHLQRVDATLSPLALLHKQIFIPWIKLQQPDARLIQNADRHNNWTFNLADSDKTQPAQQPSSWSFRLDNILFDKGNITYRDAINKADVQVTVTPLGKPVPYAQLAGSKEDVASKGASDFVFGWQANGTYNNEKLSGEGKIGGMLSLRSQTNPFPLQADVRNGTTRVQVAGSLQDPLNLGGLNIRLRFAGDTLANLYGLTGILLPDTPPYETDGHLIARFQDKAGPVFRYENFNGHIGDSDIHGSMTWSQIKPRPKLQGTLESRQLRMADLGPLIGVKSGKGSDKTEKAKAARGEASNQPADRVLPHDKFDTKSWDVMDADVKFSGKRIEHSDSLPLSDLYTHLVLKNGDLLLDPLRFGMAGGTLNSTIHMAGDTTPMRARADLHARNLKLKQLFPGVKAMQSSMGQMNGDATLSGTGNSVADILATSNGELKLLMNDGVISRSLMEIVGLNVGNYVVGKLFGDDEVRINCAAADLNVTNGLASSRLFVFDTENAVINITGTTNFANERMDLSINPESKGIRIITLRSPLYVRGTFKNPDAGVKAGPLLARGAAAVALGAVVTPAAALLALISPSDNEQNQCTNVLSQMKSKK</sequence>
<dbReference type="AlphaFoldDB" id="A0A014MES7"/>
<dbReference type="PATRIC" id="fig|69222.5.peg.973"/>
<name>A0A014MES7_9GAMM</name>
<evidence type="ECO:0000256" key="2">
    <source>
        <dbReference type="SAM" id="Phobius"/>
    </source>
</evidence>
<dbReference type="EMBL" id="JFHN01000026">
    <property type="protein sequence ID" value="EXU76574.1"/>
    <property type="molecule type" value="Genomic_DNA"/>
</dbReference>
<evidence type="ECO:0000259" key="3">
    <source>
        <dbReference type="Pfam" id="PF05170"/>
    </source>
</evidence>
<dbReference type="InterPro" id="IPR007844">
    <property type="entry name" value="AsmA"/>
</dbReference>
<keyword evidence="2" id="KW-0812">Transmembrane</keyword>
<dbReference type="Proteomes" id="UP000019918">
    <property type="component" value="Unassembled WGS sequence"/>
</dbReference>
<dbReference type="Pfam" id="PF05170">
    <property type="entry name" value="AsmA"/>
    <property type="match status" value="1"/>
</dbReference>
<dbReference type="GO" id="GO:0090313">
    <property type="term" value="P:regulation of protein targeting to membrane"/>
    <property type="evidence" value="ECO:0007669"/>
    <property type="project" value="TreeGrafter"/>
</dbReference>
<keyword evidence="2" id="KW-1133">Transmembrane helix</keyword>
<dbReference type="PANTHER" id="PTHR30441:SF9">
    <property type="entry name" value="ASMA FAMILY PROTEIN YHJG"/>
    <property type="match status" value="1"/>
</dbReference>
<organism evidence="4 5">
    <name type="scientific">Erwinia mallotivora</name>
    <dbReference type="NCBI Taxonomy" id="69222"/>
    <lineage>
        <taxon>Bacteria</taxon>
        <taxon>Pseudomonadati</taxon>
        <taxon>Pseudomonadota</taxon>
        <taxon>Gammaproteobacteria</taxon>
        <taxon>Enterobacterales</taxon>
        <taxon>Erwiniaceae</taxon>
        <taxon>Erwinia</taxon>
    </lineage>
</organism>
<keyword evidence="2" id="KW-0472">Membrane</keyword>
<feature type="transmembrane region" description="Helical" evidence="2">
    <location>
        <begin position="7"/>
        <end position="29"/>
    </location>
</feature>
<gene>
    <name evidence="4" type="ORF">BG55_04705</name>
</gene>
<dbReference type="InterPro" id="IPR052894">
    <property type="entry name" value="AsmA-related"/>
</dbReference>
<keyword evidence="5" id="KW-1185">Reference proteome</keyword>
<evidence type="ECO:0000313" key="5">
    <source>
        <dbReference type="Proteomes" id="UP000019918"/>
    </source>
</evidence>
<feature type="compositionally biased region" description="Basic and acidic residues" evidence="1">
    <location>
        <begin position="376"/>
        <end position="388"/>
    </location>
</feature>
<comment type="caution">
    <text evidence="4">The sequence shown here is derived from an EMBL/GenBank/DDBJ whole genome shotgun (WGS) entry which is preliminary data.</text>
</comment>
<proteinExistence type="predicted"/>
<dbReference type="OrthoDB" id="5749006at2"/>
<dbReference type="STRING" id="69222.BG55_04705"/>
<feature type="domain" description="AsmA" evidence="3">
    <location>
        <begin position="1"/>
        <end position="581"/>
    </location>
</feature>
<dbReference type="RefSeq" id="WP_034934751.1">
    <property type="nucleotide sequence ID" value="NZ_JFHN01000026.1"/>
</dbReference>
<evidence type="ECO:0000256" key="1">
    <source>
        <dbReference type="SAM" id="MobiDB-lite"/>
    </source>
</evidence>